<feature type="transmembrane region" description="Helical" evidence="9">
    <location>
        <begin position="466"/>
        <end position="490"/>
    </location>
</feature>
<evidence type="ECO:0000256" key="4">
    <source>
        <dbReference type="ARBA" id="ARBA00022475"/>
    </source>
</evidence>
<feature type="compositionally biased region" description="Polar residues" evidence="8">
    <location>
        <begin position="661"/>
        <end position="670"/>
    </location>
</feature>
<comment type="subcellular location">
    <subcellularLocation>
        <location evidence="1">Cell membrane</location>
        <topology evidence="1">Multi-pass membrane protein</topology>
    </subcellularLocation>
</comment>
<evidence type="ECO:0000256" key="6">
    <source>
        <dbReference type="ARBA" id="ARBA00022989"/>
    </source>
</evidence>
<dbReference type="PANTHER" id="PTHR30047">
    <property type="entry name" value="HIGH-AFFINITY CHOLINE TRANSPORT PROTEIN-RELATED"/>
    <property type="match status" value="1"/>
</dbReference>
<feature type="transmembrane region" description="Helical" evidence="9">
    <location>
        <begin position="119"/>
        <end position="140"/>
    </location>
</feature>
<keyword evidence="7 9" id="KW-0472">Membrane</keyword>
<feature type="compositionally biased region" description="Low complexity" evidence="8">
    <location>
        <begin position="19"/>
        <end position="29"/>
    </location>
</feature>
<feature type="compositionally biased region" description="Basic and acidic residues" evidence="8">
    <location>
        <begin position="674"/>
        <end position="691"/>
    </location>
</feature>
<dbReference type="GO" id="GO:0005886">
    <property type="term" value="C:plasma membrane"/>
    <property type="evidence" value="ECO:0007669"/>
    <property type="project" value="UniProtKB-SubCell"/>
</dbReference>
<feature type="transmembrane region" description="Helical" evidence="9">
    <location>
        <begin position="391"/>
        <end position="409"/>
    </location>
</feature>
<keyword evidence="5 9" id="KW-0812">Transmembrane</keyword>
<proteinExistence type="inferred from homology"/>
<feature type="transmembrane region" description="Helical" evidence="9">
    <location>
        <begin position="544"/>
        <end position="564"/>
    </location>
</feature>
<dbReference type="GO" id="GO:0022857">
    <property type="term" value="F:transmembrane transporter activity"/>
    <property type="evidence" value="ECO:0007669"/>
    <property type="project" value="InterPro"/>
</dbReference>
<sequence>MSSRGRKPRKQSPDDSGDHAAASDSPAPAAEDKKSPRPPGTRRATAKRMVKRVIEHDAVHPALIPGVGVERTNSVFTTNRAVFAIAGVLILAVIGWAVVAPDNISVVGDASLAWVSTNFGWMFGLLALAIFFFMMILGYGRTGGVRLGADDEKPEFSTVSWIAMLFSAGMGIGLLFYGPYEPTVYFADPPHGFDVAAGSVDASQHALAQTLLHWGPIAWAFYALVGGAIAYSAYRKGRRPLISAIFQPIFGSKTEGPIGAFIDIFAIVVTLFGTAVSLGIGALQIGRGVEFVTGIGEVGNTFLVATMSILTVLFIISAVSGIKRGIRMLSNINMVLAGLLALFVFVVGPTIFLLNFIPAAAADFVRDLGTMLARNPNQGPETADFMSSWTTYYWAWWVSWTPFVGMFIAKISRGRTLREFVTVVIIVPSIVCFLWFCIFGGTSMWMDMNGTDVGVGGSAEAMLFNLLGNLPFGAVTPVLAMISIIIFFVTSADSASIVMGSMSQRGKPEPTAWVTIVWGLLLGLTAVSLLLAGGQDALSGLQSIMVVSALPFAFVVMGIMVAWAKDLKTDPYMLRRKYAHAAIAQGVRLGIADYGDDFVFGSSEVAKNEGAGAWLNSQDPDLTDWYVDHTDSYEILTADDVLRTLAPGTIQPKGPDREDLTSSGEKSMSVQRRRAIDVKAAQERAVKRAQDEASPEPTPDQ</sequence>
<dbReference type="RefSeq" id="WP_324777956.1">
    <property type="nucleotide sequence ID" value="NZ_FXZE01000012.1"/>
</dbReference>
<feature type="transmembrane region" description="Helical" evidence="9">
    <location>
        <begin position="511"/>
        <end position="532"/>
    </location>
</feature>
<dbReference type="Pfam" id="PF02028">
    <property type="entry name" value="BCCT"/>
    <property type="match status" value="1"/>
</dbReference>
<keyword evidence="6 9" id="KW-1133">Transmembrane helix</keyword>
<accession>A0A2H1K0H6</accession>
<evidence type="ECO:0000313" key="10">
    <source>
        <dbReference type="EMBL" id="SMX93223.1"/>
    </source>
</evidence>
<feature type="region of interest" description="Disordered" evidence="8">
    <location>
        <begin position="1"/>
        <end position="47"/>
    </location>
</feature>
<keyword evidence="4" id="KW-1003">Cell membrane</keyword>
<feature type="transmembrane region" description="Helical" evidence="9">
    <location>
        <begin position="334"/>
        <end position="357"/>
    </location>
</feature>
<dbReference type="AlphaFoldDB" id="A0A2H1K0H6"/>
<organism evidence="10 11">
    <name type="scientific">Brevibacterium antiquum</name>
    <dbReference type="NCBI Taxonomy" id="234835"/>
    <lineage>
        <taxon>Bacteria</taxon>
        <taxon>Bacillati</taxon>
        <taxon>Actinomycetota</taxon>
        <taxon>Actinomycetes</taxon>
        <taxon>Micrococcales</taxon>
        <taxon>Brevibacteriaceae</taxon>
        <taxon>Brevibacterium</taxon>
    </lineage>
</organism>
<feature type="transmembrane region" description="Helical" evidence="9">
    <location>
        <begin position="161"/>
        <end position="180"/>
    </location>
</feature>
<feature type="region of interest" description="Disordered" evidence="8">
    <location>
        <begin position="646"/>
        <end position="701"/>
    </location>
</feature>
<dbReference type="NCBIfam" id="TIGR00842">
    <property type="entry name" value="bcct"/>
    <property type="match status" value="1"/>
</dbReference>
<dbReference type="EMBL" id="FXZE01000012">
    <property type="protein sequence ID" value="SMX93223.1"/>
    <property type="molecule type" value="Genomic_DNA"/>
</dbReference>
<keyword evidence="11" id="KW-1185">Reference proteome</keyword>
<feature type="transmembrane region" description="Helical" evidence="9">
    <location>
        <begin position="81"/>
        <end position="99"/>
    </location>
</feature>
<evidence type="ECO:0000256" key="5">
    <source>
        <dbReference type="ARBA" id="ARBA00022692"/>
    </source>
</evidence>
<evidence type="ECO:0000313" key="11">
    <source>
        <dbReference type="Proteomes" id="UP000234342"/>
    </source>
</evidence>
<keyword evidence="3" id="KW-0813">Transport</keyword>
<dbReference type="InterPro" id="IPR000060">
    <property type="entry name" value="BCCT_transptr"/>
</dbReference>
<feature type="compositionally biased region" description="Basic residues" evidence="8">
    <location>
        <begin position="1"/>
        <end position="10"/>
    </location>
</feature>
<dbReference type="Proteomes" id="UP000234342">
    <property type="component" value="Unassembled WGS sequence"/>
</dbReference>
<feature type="transmembrane region" description="Helical" evidence="9">
    <location>
        <begin position="421"/>
        <end position="446"/>
    </location>
</feature>
<evidence type="ECO:0000256" key="2">
    <source>
        <dbReference type="ARBA" id="ARBA00005658"/>
    </source>
</evidence>
<feature type="transmembrane region" description="Helical" evidence="9">
    <location>
        <begin position="217"/>
        <end position="234"/>
    </location>
</feature>
<protein>
    <submittedName>
        <fullName evidence="10">Choline/carnitine/betaine transport</fullName>
    </submittedName>
</protein>
<gene>
    <name evidence="10" type="ORF">BANT10_02558</name>
</gene>
<evidence type="ECO:0000256" key="8">
    <source>
        <dbReference type="SAM" id="MobiDB-lite"/>
    </source>
</evidence>
<evidence type="ECO:0000256" key="3">
    <source>
        <dbReference type="ARBA" id="ARBA00022448"/>
    </source>
</evidence>
<evidence type="ECO:0000256" key="1">
    <source>
        <dbReference type="ARBA" id="ARBA00004651"/>
    </source>
</evidence>
<evidence type="ECO:0000256" key="9">
    <source>
        <dbReference type="SAM" id="Phobius"/>
    </source>
</evidence>
<feature type="transmembrane region" description="Helical" evidence="9">
    <location>
        <begin position="302"/>
        <end position="322"/>
    </location>
</feature>
<evidence type="ECO:0000256" key="7">
    <source>
        <dbReference type="ARBA" id="ARBA00023136"/>
    </source>
</evidence>
<reference evidence="11" key="1">
    <citation type="submission" date="2017-03" db="EMBL/GenBank/DDBJ databases">
        <authorList>
            <person name="Monnet C."/>
        </authorList>
    </citation>
    <scope>NUCLEOTIDE SEQUENCE [LARGE SCALE GENOMIC DNA]</scope>
    <source>
        <strain evidence="11">P10</strain>
    </source>
</reference>
<dbReference type="PANTHER" id="PTHR30047:SF7">
    <property type="entry name" value="HIGH-AFFINITY CHOLINE TRANSPORT PROTEIN"/>
    <property type="match status" value="1"/>
</dbReference>
<feature type="transmembrane region" description="Helical" evidence="9">
    <location>
        <begin position="260"/>
        <end position="282"/>
    </location>
</feature>
<name>A0A2H1K0H6_9MICO</name>
<comment type="similarity">
    <text evidence="2">Belongs to the BCCT transporter (TC 2.A.15) family.</text>
</comment>